<feature type="region of interest" description="Disordered" evidence="1">
    <location>
        <begin position="175"/>
        <end position="206"/>
    </location>
</feature>
<comment type="caution">
    <text evidence="2">The sequence shown here is derived from an EMBL/GenBank/DDBJ whole genome shotgun (WGS) entry which is preliminary data.</text>
</comment>
<protein>
    <submittedName>
        <fullName evidence="2">Uncharacterized protein</fullName>
    </submittedName>
</protein>
<evidence type="ECO:0000256" key="1">
    <source>
        <dbReference type="SAM" id="MobiDB-lite"/>
    </source>
</evidence>
<dbReference type="Proteomes" id="UP000801492">
    <property type="component" value="Unassembled WGS sequence"/>
</dbReference>
<gene>
    <name evidence="2" type="ORF">ILUMI_25656</name>
</gene>
<name>A0A8K0C715_IGNLU</name>
<organism evidence="2 3">
    <name type="scientific">Ignelater luminosus</name>
    <name type="common">Cucubano</name>
    <name type="synonym">Pyrophorus luminosus</name>
    <dbReference type="NCBI Taxonomy" id="2038154"/>
    <lineage>
        <taxon>Eukaryota</taxon>
        <taxon>Metazoa</taxon>
        <taxon>Ecdysozoa</taxon>
        <taxon>Arthropoda</taxon>
        <taxon>Hexapoda</taxon>
        <taxon>Insecta</taxon>
        <taxon>Pterygota</taxon>
        <taxon>Neoptera</taxon>
        <taxon>Endopterygota</taxon>
        <taxon>Coleoptera</taxon>
        <taxon>Polyphaga</taxon>
        <taxon>Elateriformia</taxon>
        <taxon>Elateroidea</taxon>
        <taxon>Elateridae</taxon>
        <taxon>Agrypninae</taxon>
        <taxon>Pyrophorini</taxon>
        <taxon>Ignelater</taxon>
    </lineage>
</organism>
<evidence type="ECO:0000313" key="2">
    <source>
        <dbReference type="EMBL" id="KAF2880519.1"/>
    </source>
</evidence>
<dbReference type="EMBL" id="VTPC01090961">
    <property type="protein sequence ID" value="KAF2880519.1"/>
    <property type="molecule type" value="Genomic_DNA"/>
</dbReference>
<sequence>MKSERDGELTLHERFIKESKRHETTSGQSPEDNTNAWEWYDKVSFLNNIVVGHVKCANVELSVAGLMPIVKISLFCHMMIFIQQTKSSTEVLIVVDGCGAVIENTDLDVKFNEFRLTTSDNNKDAGFYMNEIQSVIAREDMNLLPSVGNNDGGTELHEYEATQSDTNSEWEKLEENGNCSRNSSEEELEENLKRNLKEKKSKKEREKRIKNKELRIHGKKYFALKRITNEVDKNPAKYVYSERKEERIIILKAKLCPNEKQLCLPHTVFYVLKSMKNQAITAESQARECMLSLLSNPKFTCTKFIKDGAKNLTTRQWTEEPSNKFWKKSGNATVNEIKGLLYKRGEILFKLHHSEEWIPLPQRRTRFNNVESAQLYNQARKIEKAKYESLQALKQSMHKDHHLFYDSLAH</sequence>
<reference evidence="2" key="1">
    <citation type="submission" date="2019-08" db="EMBL/GenBank/DDBJ databases">
        <title>The genome of the North American firefly Photinus pyralis.</title>
        <authorList>
            <consortium name="Photinus pyralis genome working group"/>
            <person name="Fallon T.R."/>
            <person name="Sander Lower S.E."/>
            <person name="Weng J.-K."/>
        </authorList>
    </citation>
    <scope>NUCLEOTIDE SEQUENCE</scope>
    <source>
        <strain evidence="2">TRF0915ILg1</strain>
        <tissue evidence="2">Whole body</tissue>
    </source>
</reference>
<proteinExistence type="predicted"/>
<evidence type="ECO:0000313" key="3">
    <source>
        <dbReference type="Proteomes" id="UP000801492"/>
    </source>
</evidence>
<accession>A0A8K0C715</accession>
<dbReference type="OrthoDB" id="10674139at2759"/>
<keyword evidence="3" id="KW-1185">Reference proteome</keyword>
<dbReference type="AlphaFoldDB" id="A0A8K0C715"/>